<evidence type="ECO:0000259" key="2">
    <source>
        <dbReference type="Pfam" id="PF04909"/>
    </source>
</evidence>
<dbReference type="InterPro" id="IPR032465">
    <property type="entry name" value="ACMSD"/>
</dbReference>
<gene>
    <name evidence="3" type="ORF">HYY65_10510</name>
</gene>
<dbReference type="EMBL" id="JACPSX010000201">
    <property type="protein sequence ID" value="MBI3015471.1"/>
    <property type="molecule type" value="Genomic_DNA"/>
</dbReference>
<proteinExistence type="predicted"/>
<reference evidence="3" key="1">
    <citation type="submission" date="2020-07" db="EMBL/GenBank/DDBJ databases">
        <title>Huge and variable diversity of episymbiotic CPR bacteria and DPANN archaea in groundwater ecosystems.</title>
        <authorList>
            <person name="He C.Y."/>
            <person name="Keren R."/>
            <person name="Whittaker M."/>
            <person name="Farag I.F."/>
            <person name="Doudna J."/>
            <person name="Cate J.H.D."/>
            <person name="Banfield J.F."/>
        </authorList>
    </citation>
    <scope>NUCLEOTIDE SEQUENCE</scope>
    <source>
        <strain evidence="3">NC_groundwater_717_Ag_S-0.2um_59_8</strain>
    </source>
</reference>
<dbReference type="Pfam" id="PF04909">
    <property type="entry name" value="Amidohydro_2"/>
    <property type="match status" value="1"/>
</dbReference>
<dbReference type="InterPro" id="IPR006680">
    <property type="entry name" value="Amidohydro-rel"/>
</dbReference>
<dbReference type="GO" id="GO:0016787">
    <property type="term" value="F:hydrolase activity"/>
    <property type="evidence" value="ECO:0007669"/>
    <property type="project" value="InterPro"/>
</dbReference>
<keyword evidence="1" id="KW-0456">Lyase</keyword>
<dbReference type="PANTHER" id="PTHR21240:SF28">
    <property type="entry name" value="ISO-OROTATE DECARBOXYLASE (EUROFUNG)"/>
    <property type="match status" value="1"/>
</dbReference>
<feature type="domain" description="Amidohydrolase-related" evidence="2">
    <location>
        <begin position="9"/>
        <end position="351"/>
    </location>
</feature>
<dbReference type="SUPFAM" id="SSF51556">
    <property type="entry name" value="Metallo-dependent hydrolases"/>
    <property type="match status" value="1"/>
</dbReference>
<dbReference type="PANTHER" id="PTHR21240">
    <property type="entry name" value="2-AMINO-3-CARBOXYLMUCONATE-6-SEMIALDEHYDE DECARBOXYLASE"/>
    <property type="match status" value="1"/>
</dbReference>
<evidence type="ECO:0000256" key="1">
    <source>
        <dbReference type="ARBA" id="ARBA00023239"/>
    </source>
</evidence>
<evidence type="ECO:0000313" key="3">
    <source>
        <dbReference type="EMBL" id="MBI3015471.1"/>
    </source>
</evidence>
<protein>
    <submittedName>
        <fullName evidence="3">Amidohydrolase</fullName>
    </submittedName>
</protein>
<evidence type="ECO:0000313" key="4">
    <source>
        <dbReference type="Proteomes" id="UP000741360"/>
    </source>
</evidence>
<dbReference type="GO" id="GO:0005737">
    <property type="term" value="C:cytoplasm"/>
    <property type="evidence" value="ECO:0007669"/>
    <property type="project" value="TreeGrafter"/>
</dbReference>
<dbReference type="InterPro" id="IPR032466">
    <property type="entry name" value="Metal_Hydrolase"/>
</dbReference>
<dbReference type="AlphaFoldDB" id="A0A932GQG0"/>
<organism evidence="3 4">
    <name type="scientific">Tectimicrobiota bacterium</name>
    <dbReference type="NCBI Taxonomy" id="2528274"/>
    <lineage>
        <taxon>Bacteria</taxon>
        <taxon>Pseudomonadati</taxon>
        <taxon>Nitrospinota/Tectimicrobiota group</taxon>
        <taxon>Candidatus Tectimicrobiota</taxon>
    </lineage>
</organism>
<dbReference type="GO" id="GO:0016831">
    <property type="term" value="F:carboxy-lyase activity"/>
    <property type="evidence" value="ECO:0007669"/>
    <property type="project" value="InterPro"/>
</dbReference>
<sequence length="351" mass="40348">MAVNGFTVIDTDAHYLESFQEVAKYMEEPYKSRLLKAAHRLIPTTTGDRFMEGRIRRDEVSYPQKPMTPEEIPAAQKRLGVDVSVILPNNLLELGKFPVKNMALAICRGFNDYMLDQIVDPKRGIYTMVFVPLLDPPESAKLIDRVGKHPGVAAVCFISANVEPPLGDTFYNPVYEAAQRNGLPIVYHSAGSDLHDFFVRGFQSFMETHSLGFVFWNYIHMTSVVMEGIPERFPGLKFGFQESGIFWVPQLMYRLDNAYMKRRSESPLLKKLPSEYMRDFRFGTQPLESPKNLDHLKYAFEMVDAENTLMFATDYPHWDFDPPSTITDLPFLSHKAKTRILSENAQNFFRF</sequence>
<comment type="caution">
    <text evidence="3">The sequence shown here is derived from an EMBL/GenBank/DDBJ whole genome shotgun (WGS) entry which is preliminary data.</text>
</comment>
<dbReference type="Gene3D" id="3.20.20.140">
    <property type="entry name" value="Metal-dependent hydrolases"/>
    <property type="match status" value="1"/>
</dbReference>
<name>A0A932GQG0_UNCTE</name>
<dbReference type="Proteomes" id="UP000741360">
    <property type="component" value="Unassembled WGS sequence"/>
</dbReference>
<dbReference type="GO" id="GO:0019748">
    <property type="term" value="P:secondary metabolic process"/>
    <property type="evidence" value="ECO:0007669"/>
    <property type="project" value="TreeGrafter"/>
</dbReference>
<accession>A0A932GQG0</accession>